<evidence type="ECO:0000313" key="2">
    <source>
        <dbReference type="Proteomes" id="UP001054945"/>
    </source>
</evidence>
<comment type="caution">
    <text evidence="1">The sequence shown here is derived from an EMBL/GenBank/DDBJ whole genome shotgun (WGS) entry which is preliminary data.</text>
</comment>
<dbReference type="AlphaFoldDB" id="A0AAV4MC81"/>
<protein>
    <submittedName>
        <fullName evidence="1">Uncharacterized protein</fullName>
    </submittedName>
</protein>
<proteinExistence type="predicted"/>
<reference evidence="1 2" key="1">
    <citation type="submission" date="2021-06" db="EMBL/GenBank/DDBJ databases">
        <title>Caerostris extrusa draft genome.</title>
        <authorList>
            <person name="Kono N."/>
            <person name="Arakawa K."/>
        </authorList>
    </citation>
    <scope>NUCLEOTIDE SEQUENCE [LARGE SCALE GENOMIC DNA]</scope>
</reference>
<accession>A0AAV4MC81</accession>
<sequence>MKPFISSRLDERGKKTCVLLIDVNVKELLTQGYMTLCPSSCMWKTQFSKVYNDIFWEHLHKGSGPMIEPWKDEKIPLAPAPAPALFGFSATPL</sequence>
<dbReference type="EMBL" id="BPLR01002069">
    <property type="protein sequence ID" value="GIX69619.1"/>
    <property type="molecule type" value="Genomic_DNA"/>
</dbReference>
<gene>
    <name evidence="1" type="ORF">CEXT_797641</name>
</gene>
<evidence type="ECO:0000313" key="1">
    <source>
        <dbReference type="EMBL" id="GIX69619.1"/>
    </source>
</evidence>
<organism evidence="1 2">
    <name type="scientific">Caerostris extrusa</name>
    <name type="common">Bark spider</name>
    <name type="synonym">Caerostris bankana</name>
    <dbReference type="NCBI Taxonomy" id="172846"/>
    <lineage>
        <taxon>Eukaryota</taxon>
        <taxon>Metazoa</taxon>
        <taxon>Ecdysozoa</taxon>
        <taxon>Arthropoda</taxon>
        <taxon>Chelicerata</taxon>
        <taxon>Arachnida</taxon>
        <taxon>Araneae</taxon>
        <taxon>Araneomorphae</taxon>
        <taxon>Entelegynae</taxon>
        <taxon>Araneoidea</taxon>
        <taxon>Araneidae</taxon>
        <taxon>Caerostris</taxon>
    </lineage>
</organism>
<name>A0AAV4MC81_CAEEX</name>
<keyword evidence="2" id="KW-1185">Reference proteome</keyword>
<dbReference type="Proteomes" id="UP001054945">
    <property type="component" value="Unassembled WGS sequence"/>
</dbReference>